<evidence type="ECO:0000313" key="1">
    <source>
        <dbReference type="EMBL" id="SNY62242.1"/>
    </source>
</evidence>
<dbReference type="AlphaFoldDB" id="A0A285JPJ5"/>
<organism evidence="1 2">
    <name type="scientific">Paractinoplanes atraurantiacus</name>
    <dbReference type="NCBI Taxonomy" id="1036182"/>
    <lineage>
        <taxon>Bacteria</taxon>
        <taxon>Bacillati</taxon>
        <taxon>Actinomycetota</taxon>
        <taxon>Actinomycetes</taxon>
        <taxon>Micromonosporales</taxon>
        <taxon>Micromonosporaceae</taxon>
        <taxon>Paractinoplanes</taxon>
    </lineage>
</organism>
<evidence type="ECO:0000313" key="2">
    <source>
        <dbReference type="Proteomes" id="UP000219612"/>
    </source>
</evidence>
<name>A0A285JPJ5_9ACTN</name>
<keyword evidence="1" id="KW-0808">Transferase</keyword>
<dbReference type="InterPro" id="IPR027417">
    <property type="entry name" value="P-loop_NTPase"/>
</dbReference>
<dbReference type="Gene3D" id="3.40.50.300">
    <property type="entry name" value="P-loop containing nucleotide triphosphate hydrolases"/>
    <property type="match status" value="1"/>
</dbReference>
<dbReference type="EMBL" id="OBDY01000023">
    <property type="protein sequence ID" value="SNY62242.1"/>
    <property type="molecule type" value="Genomic_DNA"/>
</dbReference>
<reference evidence="1 2" key="1">
    <citation type="submission" date="2017-09" db="EMBL/GenBank/DDBJ databases">
        <authorList>
            <person name="Ehlers B."/>
            <person name="Leendertz F.H."/>
        </authorList>
    </citation>
    <scope>NUCLEOTIDE SEQUENCE [LARGE SCALE GENOMIC DNA]</scope>
    <source>
        <strain evidence="1 2">CGMCC 4.6857</strain>
    </source>
</reference>
<gene>
    <name evidence="1" type="ORF">SAMN05421748_123110</name>
</gene>
<proteinExistence type="predicted"/>
<dbReference type="GO" id="GO:0016301">
    <property type="term" value="F:kinase activity"/>
    <property type="evidence" value="ECO:0007669"/>
    <property type="project" value="UniProtKB-KW"/>
</dbReference>
<sequence>MFPGPGEPAADPWLAESMETVVEALFDDGFSRGNGPRVIAVDGRGGSGKTTFASSLAGLIEGASIVHTDDVAWWHSRFDWAPAMIDGILAPLRSGKDVHYTPPGWAAHGRTGEIFVPASASAVIVEGCGASRRELARYIDVAVWVQSSWDDARARGLARDVAEKGLPLADAEREWDEWMEEEVPFFLADQPWRRADLIVAGFGDLRVA</sequence>
<keyword evidence="2" id="KW-1185">Reference proteome</keyword>
<dbReference type="SUPFAM" id="SSF52540">
    <property type="entry name" value="P-loop containing nucleoside triphosphate hydrolases"/>
    <property type="match status" value="1"/>
</dbReference>
<accession>A0A285JPJ5</accession>
<keyword evidence="1" id="KW-0418">Kinase</keyword>
<dbReference type="RefSeq" id="WP_245923611.1">
    <property type="nucleotide sequence ID" value="NZ_OBDY01000023.1"/>
</dbReference>
<dbReference type="Proteomes" id="UP000219612">
    <property type="component" value="Unassembled WGS sequence"/>
</dbReference>
<protein>
    <submittedName>
        <fullName evidence="1">Uridine kinase</fullName>
    </submittedName>
</protein>